<feature type="compositionally biased region" description="Polar residues" evidence="1">
    <location>
        <begin position="67"/>
        <end position="83"/>
    </location>
</feature>
<reference evidence="2" key="1">
    <citation type="submission" date="2016-03" db="EMBL/GenBank/DDBJ databases">
        <title>Mechanisms controlling the formation of the plant cell surface in tip-growing cells are functionally conserved among land plants.</title>
        <authorList>
            <person name="Honkanen S."/>
            <person name="Jones V.A."/>
            <person name="Morieri G."/>
            <person name="Champion C."/>
            <person name="Hetherington A.J."/>
            <person name="Kelly S."/>
            <person name="Saint-Marcoux D."/>
            <person name="Proust H."/>
            <person name="Prescott H."/>
            <person name="Dolan L."/>
        </authorList>
    </citation>
    <scope>NUCLEOTIDE SEQUENCE [LARGE SCALE GENOMIC DNA]</scope>
    <source>
        <tissue evidence="2">Whole gametophyte</tissue>
    </source>
</reference>
<evidence type="ECO:0000313" key="3">
    <source>
        <dbReference type="Proteomes" id="UP000077202"/>
    </source>
</evidence>
<feature type="compositionally biased region" description="Basic and acidic residues" evidence="1">
    <location>
        <begin position="1"/>
        <end position="18"/>
    </location>
</feature>
<organism evidence="2 3">
    <name type="scientific">Marchantia polymorpha subsp. ruderalis</name>
    <dbReference type="NCBI Taxonomy" id="1480154"/>
    <lineage>
        <taxon>Eukaryota</taxon>
        <taxon>Viridiplantae</taxon>
        <taxon>Streptophyta</taxon>
        <taxon>Embryophyta</taxon>
        <taxon>Marchantiophyta</taxon>
        <taxon>Marchantiopsida</taxon>
        <taxon>Marchantiidae</taxon>
        <taxon>Marchantiales</taxon>
        <taxon>Marchantiaceae</taxon>
        <taxon>Marchantia</taxon>
    </lineage>
</organism>
<dbReference type="EMBL" id="LVLJ01001211">
    <property type="protein sequence ID" value="OAE30938.1"/>
    <property type="molecule type" value="Genomic_DNA"/>
</dbReference>
<feature type="compositionally biased region" description="Basic residues" evidence="1">
    <location>
        <begin position="42"/>
        <end position="55"/>
    </location>
</feature>
<feature type="compositionally biased region" description="Basic and acidic residues" evidence="1">
    <location>
        <begin position="85"/>
        <end position="98"/>
    </location>
</feature>
<proteinExistence type="predicted"/>
<feature type="compositionally biased region" description="Basic and acidic residues" evidence="1">
    <location>
        <begin position="56"/>
        <end position="65"/>
    </location>
</feature>
<evidence type="ECO:0000256" key="1">
    <source>
        <dbReference type="SAM" id="MobiDB-lite"/>
    </source>
</evidence>
<accession>A0A176WCJ4</accession>
<dbReference type="AlphaFoldDB" id="A0A176WCJ4"/>
<feature type="region of interest" description="Disordered" evidence="1">
    <location>
        <begin position="1"/>
        <end position="126"/>
    </location>
</feature>
<evidence type="ECO:0000313" key="2">
    <source>
        <dbReference type="EMBL" id="OAE30938.1"/>
    </source>
</evidence>
<dbReference type="Proteomes" id="UP000077202">
    <property type="component" value="Unassembled WGS sequence"/>
</dbReference>
<keyword evidence="3" id="KW-1185">Reference proteome</keyword>
<feature type="compositionally biased region" description="Basic and acidic residues" evidence="1">
    <location>
        <begin position="105"/>
        <end position="114"/>
    </location>
</feature>
<gene>
    <name evidence="2" type="ORF">AXG93_2018s1020</name>
</gene>
<comment type="caution">
    <text evidence="2">The sequence shown here is derived from an EMBL/GenBank/DDBJ whole genome shotgun (WGS) entry which is preliminary data.</text>
</comment>
<name>A0A176WCJ4_MARPO</name>
<protein>
    <submittedName>
        <fullName evidence="2">Uncharacterized protein</fullName>
    </submittedName>
</protein>
<sequence>MGDETRRGEGQKQGEKAKRFWFGSDLAHPSPSPDGAGPRSQTKGRKSGFRGRKGKGRAEGVERHSSVLRSNVIWSVQKAQQQVLRVEEEEHGRKEGRKEKRGGRKGREGGREGGGDGIENPYTTTS</sequence>